<feature type="transmembrane region" description="Helical" evidence="6">
    <location>
        <begin position="304"/>
        <end position="327"/>
    </location>
</feature>
<feature type="transmembrane region" description="Helical" evidence="6">
    <location>
        <begin position="82"/>
        <end position="100"/>
    </location>
</feature>
<feature type="transmembrane region" description="Helical" evidence="6">
    <location>
        <begin position="261"/>
        <end position="283"/>
    </location>
</feature>
<feature type="transmembrane region" description="Helical" evidence="6">
    <location>
        <begin position="154"/>
        <end position="177"/>
    </location>
</feature>
<feature type="transmembrane region" description="Helical" evidence="6">
    <location>
        <begin position="38"/>
        <end position="61"/>
    </location>
</feature>
<comment type="subcellular location">
    <subcellularLocation>
        <location evidence="1">Membrane</location>
        <topology evidence="1">Multi-pass membrane protein</topology>
    </subcellularLocation>
</comment>
<dbReference type="EMBL" id="NPDT01000001">
    <property type="protein sequence ID" value="PJZ66944.1"/>
    <property type="molecule type" value="Genomic_DNA"/>
</dbReference>
<evidence type="ECO:0000313" key="8">
    <source>
        <dbReference type="Proteomes" id="UP000231912"/>
    </source>
</evidence>
<evidence type="ECO:0000256" key="3">
    <source>
        <dbReference type="ARBA" id="ARBA00022692"/>
    </source>
</evidence>
<comment type="caution">
    <text evidence="7">The sequence shown here is derived from an EMBL/GenBank/DDBJ whole genome shotgun (WGS) entry which is preliminary data.</text>
</comment>
<dbReference type="PANTHER" id="PTHR42893:SF46">
    <property type="entry name" value="PROTEIN DETOXIFICATION 44, CHLOROPLASTIC"/>
    <property type="match status" value="1"/>
</dbReference>
<dbReference type="GO" id="GO:0042910">
    <property type="term" value="F:xenobiotic transmembrane transporter activity"/>
    <property type="evidence" value="ECO:0007669"/>
    <property type="project" value="InterPro"/>
</dbReference>
<evidence type="ECO:0000256" key="1">
    <source>
        <dbReference type="ARBA" id="ARBA00004141"/>
    </source>
</evidence>
<dbReference type="AlphaFoldDB" id="A0A2M9ZEZ2"/>
<feature type="transmembrane region" description="Helical" evidence="6">
    <location>
        <begin position="406"/>
        <end position="425"/>
    </location>
</feature>
<feature type="transmembrane region" description="Helical" evidence="6">
    <location>
        <begin position="183"/>
        <end position="204"/>
    </location>
</feature>
<gene>
    <name evidence="7" type="ORF">CH371_02305</name>
</gene>
<dbReference type="Proteomes" id="UP000231912">
    <property type="component" value="Unassembled WGS sequence"/>
</dbReference>
<evidence type="ECO:0000256" key="6">
    <source>
        <dbReference type="SAM" id="Phobius"/>
    </source>
</evidence>
<name>A0A2M9ZEZ2_9LEPT</name>
<accession>A0A2M9ZEZ2</accession>
<proteinExistence type="inferred from homology"/>
<evidence type="ECO:0000256" key="5">
    <source>
        <dbReference type="ARBA" id="ARBA00023136"/>
    </source>
</evidence>
<keyword evidence="4 6" id="KW-1133">Transmembrane helix</keyword>
<comment type="similarity">
    <text evidence="2">Belongs to the multi antimicrobial extrusion (MATE) (TC 2.A.66.1) family.</text>
</comment>
<dbReference type="NCBIfam" id="TIGR00797">
    <property type="entry name" value="matE"/>
    <property type="match status" value="1"/>
</dbReference>
<reference evidence="7 8" key="1">
    <citation type="submission" date="2017-07" db="EMBL/GenBank/DDBJ databases">
        <title>Leptospira spp. isolated from tropical soils.</title>
        <authorList>
            <person name="Thibeaux R."/>
            <person name="Iraola G."/>
            <person name="Ferres I."/>
            <person name="Bierque E."/>
            <person name="Girault D."/>
            <person name="Soupe-Gilbert M.-E."/>
            <person name="Picardeau M."/>
            <person name="Goarant C."/>
        </authorList>
    </citation>
    <scope>NUCLEOTIDE SEQUENCE [LARGE SCALE GENOMIC DNA]</scope>
    <source>
        <strain evidence="7 8">FH2-C-A2</strain>
    </source>
</reference>
<feature type="transmembrane region" description="Helical" evidence="6">
    <location>
        <begin position="376"/>
        <end position="394"/>
    </location>
</feature>
<feature type="transmembrane region" description="Helical" evidence="6">
    <location>
        <begin position="347"/>
        <end position="369"/>
    </location>
</feature>
<evidence type="ECO:0000256" key="4">
    <source>
        <dbReference type="ARBA" id="ARBA00022989"/>
    </source>
</evidence>
<dbReference type="RefSeq" id="WP_100757520.1">
    <property type="nucleotide sequence ID" value="NZ_NPDT01000001.1"/>
</dbReference>
<dbReference type="InterPro" id="IPR002528">
    <property type="entry name" value="MATE_fam"/>
</dbReference>
<dbReference type="CDD" id="cd13136">
    <property type="entry name" value="MATE_DinF_like"/>
    <property type="match status" value="1"/>
</dbReference>
<evidence type="ECO:0000313" key="7">
    <source>
        <dbReference type="EMBL" id="PJZ66944.1"/>
    </source>
</evidence>
<organism evidence="7 8">
    <name type="scientific">Leptospira wolffii</name>
    <dbReference type="NCBI Taxonomy" id="409998"/>
    <lineage>
        <taxon>Bacteria</taxon>
        <taxon>Pseudomonadati</taxon>
        <taxon>Spirochaetota</taxon>
        <taxon>Spirochaetia</taxon>
        <taxon>Leptospirales</taxon>
        <taxon>Leptospiraceae</taxon>
        <taxon>Leptospira</taxon>
    </lineage>
</organism>
<dbReference type="InterPro" id="IPR044644">
    <property type="entry name" value="DinF-like"/>
</dbReference>
<dbReference type="GO" id="GO:0005886">
    <property type="term" value="C:plasma membrane"/>
    <property type="evidence" value="ECO:0007669"/>
    <property type="project" value="TreeGrafter"/>
</dbReference>
<keyword evidence="5 6" id="KW-0472">Membrane</keyword>
<keyword evidence="3 6" id="KW-0812">Transmembrane</keyword>
<feature type="transmembrane region" description="Helical" evidence="6">
    <location>
        <begin position="128"/>
        <end position="147"/>
    </location>
</feature>
<dbReference type="GO" id="GO:0015297">
    <property type="term" value="F:antiporter activity"/>
    <property type="evidence" value="ECO:0007669"/>
    <property type="project" value="InterPro"/>
</dbReference>
<dbReference type="Pfam" id="PF01554">
    <property type="entry name" value="MatE"/>
    <property type="match status" value="2"/>
</dbReference>
<evidence type="ECO:0000256" key="2">
    <source>
        <dbReference type="ARBA" id="ARBA00010199"/>
    </source>
</evidence>
<dbReference type="PANTHER" id="PTHR42893">
    <property type="entry name" value="PROTEIN DETOXIFICATION 44, CHLOROPLASTIC-RELATED"/>
    <property type="match status" value="1"/>
</dbReference>
<sequence>MDQKFFRLTFYNILTNLTVPLTGLADTAILGQLETHTFMAGVALSNILFYYLFWAFSFLRMSTTGLTAQSEGGENKIESGRLLLKSGALALVIGAIILVFKNQIRDFGFLFLEGEADVKQAGLEYFDARIYSTPAVMCNFVLTGWFLGKSQSVIALIATAVANVSNFLLNIWFILHLGWKSEGAGLATTISQYLMLLFFLLFLLKEKDGILRAFRSEGVFDLKGFRSLLSLNSDIMIRTVLLISTFGIFRNFSSGLGSYTLAANAILHEFILVGAFWIDGAALATETIAGNLKGSMDKTGLWRILKLGIWSGLSIAFFFSFVVLIFPDQTFGWISKTREVVRIAEEYSIWLVPILVFGSLAFILDGFFLGMSEGKILRNSMFVSSLIFFLPIALWGKKDADNHLLWFSLATYMLGRSVTLGYVAYKKLFLQKSESFS</sequence>
<protein>
    <submittedName>
        <fullName evidence="7">MATE family efflux transporter</fullName>
    </submittedName>
</protein>